<evidence type="ECO:0000256" key="1">
    <source>
        <dbReference type="ARBA" id="ARBA00009995"/>
    </source>
</evidence>
<evidence type="ECO:0000313" key="2">
    <source>
        <dbReference type="EMBL" id="RLM65012.1"/>
    </source>
</evidence>
<evidence type="ECO:0000313" key="3">
    <source>
        <dbReference type="Proteomes" id="UP000275267"/>
    </source>
</evidence>
<organism evidence="2 3">
    <name type="scientific">Panicum miliaceum</name>
    <name type="common">Proso millet</name>
    <name type="synonym">Broomcorn millet</name>
    <dbReference type="NCBI Taxonomy" id="4540"/>
    <lineage>
        <taxon>Eukaryota</taxon>
        <taxon>Viridiplantae</taxon>
        <taxon>Streptophyta</taxon>
        <taxon>Embryophyta</taxon>
        <taxon>Tracheophyta</taxon>
        <taxon>Spermatophyta</taxon>
        <taxon>Magnoliopsida</taxon>
        <taxon>Liliopsida</taxon>
        <taxon>Poales</taxon>
        <taxon>Poaceae</taxon>
        <taxon>PACMAD clade</taxon>
        <taxon>Panicoideae</taxon>
        <taxon>Panicodae</taxon>
        <taxon>Paniceae</taxon>
        <taxon>Panicinae</taxon>
        <taxon>Panicum</taxon>
        <taxon>Panicum sect. Panicum</taxon>
    </lineage>
</organism>
<dbReference type="SUPFAM" id="SSF53756">
    <property type="entry name" value="UDP-Glycosyltransferase/glycogen phosphorylase"/>
    <property type="match status" value="2"/>
</dbReference>
<proteinExistence type="inferred from homology"/>
<comment type="similarity">
    <text evidence="1">Belongs to the UDP-glycosyltransferase family.</text>
</comment>
<dbReference type="GO" id="GO:0035251">
    <property type="term" value="F:UDP-glucosyltransferase activity"/>
    <property type="evidence" value="ECO:0007669"/>
    <property type="project" value="TreeGrafter"/>
</dbReference>
<keyword evidence="3" id="KW-1185">Reference proteome</keyword>
<dbReference type="STRING" id="4540.A0A3L6PTI5"/>
<accession>A0A3L6PTI5</accession>
<dbReference type="Gene3D" id="3.40.50.2000">
    <property type="entry name" value="Glycogen Phosphorylase B"/>
    <property type="match status" value="2"/>
</dbReference>
<dbReference type="EMBL" id="PQIB02000015">
    <property type="protein sequence ID" value="RLM65012.1"/>
    <property type="molecule type" value="Genomic_DNA"/>
</dbReference>
<dbReference type="AlphaFoldDB" id="A0A3L6PTI5"/>
<dbReference type="PANTHER" id="PTHR48047">
    <property type="entry name" value="GLYCOSYLTRANSFERASE"/>
    <property type="match status" value="1"/>
</dbReference>
<reference evidence="3" key="1">
    <citation type="journal article" date="2019" name="Nat. Commun.">
        <title>The genome of broomcorn millet.</title>
        <authorList>
            <person name="Zou C."/>
            <person name="Miki D."/>
            <person name="Li D."/>
            <person name="Tang Q."/>
            <person name="Xiao L."/>
            <person name="Rajput S."/>
            <person name="Deng P."/>
            <person name="Jia W."/>
            <person name="Huang R."/>
            <person name="Zhang M."/>
            <person name="Sun Y."/>
            <person name="Hu J."/>
            <person name="Fu X."/>
            <person name="Schnable P.S."/>
            <person name="Li F."/>
            <person name="Zhang H."/>
            <person name="Feng B."/>
            <person name="Zhu X."/>
            <person name="Liu R."/>
            <person name="Schnable J.C."/>
            <person name="Zhu J.-K."/>
            <person name="Zhang H."/>
        </authorList>
    </citation>
    <scope>NUCLEOTIDE SEQUENCE [LARGE SCALE GENOMIC DNA]</scope>
</reference>
<protein>
    <submittedName>
        <fullName evidence="2">Uncharacterized protein</fullName>
    </submittedName>
</protein>
<comment type="caution">
    <text evidence="2">The sequence shown here is derived from an EMBL/GenBank/DDBJ whole genome shotgun (WGS) entry which is preliminary data.</text>
</comment>
<sequence length="212" mass="22918">MATTRTKHVVLFPFPGQGHLSSFLAVAGLLRRELPDATVTLVSTPRNVAALRSSAAAESSSIGLHALPFVPADHGLPAGCESTSSLPLHEFFKLFEASSRLFGCVPEPLRSLTHGVPLMGWPLAAEQFYNVKTLEEVWGVCVEVARGNLESSAVDRSKVADLMEKVMGGTVESAAMRRRVAEVQQVLRKAWAEDGGSSLIALHEFLRAMQLR</sequence>
<dbReference type="OrthoDB" id="5835829at2759"/>
<name>A0A3L6PTI5_PANMI</name>
<gene>
    <name evidence="2" type="ORF">C2845_PM16G02620</name>
</gene>
<dbReference type="PANTHER" id="PTHR48047:SF107">
    <property type="entry name" value="UDP-GLYCOSYLTRANSFERASE 92A1-LIKE"/>
    <property type="match status" value="1"/>
</dbReference>
<dbReference type="Proteomes" id="UP000275267">
    <property type="component" value="Unassembled WGS sequence"/>
</dbReference>